<reference evidence="6" key="1">
    <citation type="submission" date="2020-07" db="EMBL/GenBank/DDBJ databases">
        <title>Draft genome sequence of Lactobacillus helveticus strain H-8.</title>
        <authorList>
            <person name="Endo A."/>
            <person name="Maeno S."/>
            <person name="Kido Y."/>
        </authorList>
    </citation>
    <scope>NUCLEOTIDE SEQUENCE</scope>
    <source>
        <strain evidence="6">H-8</strain>
    </source>
</reference>
<dbReference type="GO" id="GO:0005829">
    <property type="term" value="C:cytosol"/>
    <property type="evidence" value="ECO:0007669"/>
    <property type="project" value="TreeGrafter"/>
</dbReference>
<dbReference type="InterPro" id="IPR036388">
    <property type="entry name" value="WH-like_DNA-bd_sf"/>
</dbReference>
<comment type="similarity">
    <text evidence="1">Belongs to the LysR transcriptional regulatory family.</text>
</comment>
<dbReference type="PANTHER" id="PTHR30419">
    <property type="entry name" value="HTH-TYPE TRANSCRIPTIONAL REGULATOR YBHD"/>
    <property type="match status" value="1"/>
</dbReference>
<evidence type="ECO:0000256" key="4">
    <source>
        <dbReference type="ARBA" id="ARBA00023163"/>
    </source>
</evidence>
<dbReference type="GO" id="GO:0003677">
    <property type="term" value="F:DNA binding"/>
    <property type="evidence" value="ECO:0007669"/>
    <property type="project" value="UniProtKB-KW"/>
</dbReference>
<dbReference type="Proteomes" id="UP000618094">
    <property type="component" value="Unassembled WGS sequence"/>
</dbReference>
<dbReference type="RefSeq" id="WP_236652539.1">
    <property type="nucleotide sequence ID" value="NZ_BLYO01000016.1"/>
</dbReference>
<dbReference type="GO" id="GO:0003700">
    <property type="term" value="F:DNA-binding transcription factor activity"/>
    <property type="evidence" value="ECO:0007669"/>
    <property type="project" value="InterPro"/>
</dbReference>
<proteinExistence type="inferred from homology"/>
<feature type="domain" description="HTH lysR-type" evidence="5">
    <location>
        <begin position="8"/>
        <end position="65"/>
    </location>
</feature>
<evidence type="ECO:0000313" key="6">
    <source>
        <dbReference type="EMBL" id="GFO98346.1"/>
    </source>
</evidence>
<evidence type="ECO:0000256" key="3">
    <source>
        <dbReference type="ARBA" id="ARBA00023125"/>
    </source>
</evidence>
<dbReference type="Gene3D" id="1.10.10.10">
    <property type="entry name" value="Winged helix-like DNA-binding domain superfamily/Winged helix DNA-binding domain"/>
    <property type="match status" value="1"/>
</dbReference>
<dbReference type="InterPro" id="IPR000847">
    <property type="entry name" value="LysR_HTH_N"/>
</dbReference>
<keyword evidence="3" id="KW-0238">DNA-binding</keyword>
<sequence>MPKTDTILSAKSLHYFLQLIDTMNYTQAAQILGITQPALTQQVKKLEHAIGAPLFGQMGKKLYLTEAGKEMETAAVELLNTINGVVSDIQEYTQADKGHISVGILNSLQSNIFYQFLVEFNKKYPDVTFTINYFDRKELWRRLDTNQVDIAIMYLPDSTKKEDTNLRHQYNYESFYDDKLVILTHKTTFEAGESYPVSRFVNRKWVAYPDNFYLTPLMHGYFGKKNKPIIPIKIGSTKELIKMAENSDYDTFITQSYYDAHRYEIDSTNLTPIYLKEEHGFTISYVYRKGKLEIPRMQNLLKEWEKFLDKHQNFSKLLVDQISRSNKKLEKEAIYSNGKRICFRTPKSRY</sequence>
<accession>A0A8H9F6C4</accession>
<name>A0A8H9F6C4_LACHE</name>
<evidence type="ECO:0000256" key="2">
    <source>
        <dbReference type="ARBA" id="ARBA00023015"/>
    </source>
</evidence>
<dbReference type="CDD" id="cd05466">
    <property type="entry name" value="PBP2_LTTR_substrate"/>
    <property type="match status" value="1"/>
</dbReference>
<keyword evidence="4" id="KW-0804">Transcription</keyword>
<dbReference type="PRINTS" id="PR00039">
    <property type="entry name" value="HTHLYSR"/>
</dbReference>
<dbReference type="InterPro" id="IPR050950">
    <property type="entry name" value="HTH-type_LysR_regulators"/>
</dbReference>
<comment type="caution">
    <text evidence="6">The sequence shown here is derived from an EMBL/GenBank/DDBJ whole genome shotgun (WGS) entry which is preliminary data.</text>
</comment>
<dbReference type="Pfam" id="PF00126">
    <property type="entry name" value="HTH_1"/>
    <property type="match status" value="1"/>
</dbReference>
<dbReference type="InterPro" id="IPR036390">
    <property type="entry name" value="WH_DNA-bd_sf"/>
</dbReference>
<evidence type="ECO:0000259" key="5">
    <source>
        <dbReference type="PROSITE" id="PS50931"/>
    </source>
</evidence>
<dbReference type="Pfam" id="PF03466">
    <property type="entry name" value="LysR_substrate"/>
    <property type="match status" value="1"/>
</dbReference>
<evidence type="ECO:0000313" key="7">
    <source>
        <dbReference type="Proteomes" id="UP000618094"/>
    </source>
</evidence>
<dbReference type="InterPro" id="IPR005119">
    <property type="entry name" value="LysR_subst-bd"/>
</dbReference>
<organism evidence="6 7">
    <name type="scientific">Lactobacillus helveticus</name>
    <name type="common">Lactobacillus suntoryeus</name>
    <dbReference type="NCBI Taxonomy" id="1587"/>
    <lineage>
        <taxon>Bacteria</taxon>
        <taxon>Bacillati</taxon>
        <taxon>Bacillota</taxon>
        <taxon>Bacilli</taxon>
        <taxon>Lactobacillales</taxon>
        <taxon>Lactobacillaceae</taxon>
        <taxon>Lactobacillus</taxon>
    </lineage>
</organism>
<evidence type="ECO:0000256" key="1">
    <source>
        <dbReference type="ARBA" id="ARBA00009437"/>
    </source>
</evidence>
<dbReference type="PROSITE" id="PS50931">
    <property type="entry name" value="HTH_LYSR"/>
    <property type="match status" value="1"/>
</dbReference>
<dbReference type="Gene3D" id="3.40.190.290">
    <property type="match status" value="1"/>
</dbReference>
<dbReference type="SUPFAM" id="SSF46785">
    <property type="entry name" value="Winged helix' DNA-binding domain"/>
    <property type="match status" value="1"/>
</dbReference>
<dbReference type="AlphaFoldDB" id="A0A8H9F6C4"/>
<gene>
    <name evidence="6" type="primary">lysR_2</name>
    <name evidence="6" type="ORF">LHEH8_01020</name>
</gene>
<dbReference type="SUPFAM" id="SSF53850">
    <property type="entry name" value="Periplasmic binding protein-like II"/>
    <property type="match status" value="1"/>
</dbReference>
<dbReference type="PANTHER" id="PTHR30419:SF8">
    <property type="entry name" value="NITROGEN ASSIMILATION TRANSCRIPTIONAL ACTIVATOR-RELATED"/>
    <property type="match status" value="1"/>
</dbReference>
<keyword evidence="2" id="KW-0805">Transcription regulation</keyword>
<dbReference type="EMBL" id="BLYO01000016">
    <property type="protein sequence ID" value="GFO98346.1"/>
    <property type="molecule type" value="Genomic_DNA"/>
</dbReference>
<protein>
    <submittedName>
        <fullName evidence="6">Transcriptional regulator</fullName>
    </submittedName>
</protein>